<dbReference type="Proteomes" id="UP000183658">
    <property type="component" value="Unassembled WGS sequence"/>
</dbReference>
<protein>
    <submittedName>
        <fullName evidence="1">Uncharacterized protein</fullName>
    </submittedName>
</protein>
<name>A0A1H9P989_FLAFI</name>
<dbReference type="EMBL" id="FOFZ01000012">
    <property type="protein sequence ID" value="SER44677.1"/>
    <property type="molecule type" value="Genomic_DNA"/>
</dbReference>
<organism evidence="1 2">
    <name type="scientific">Flavobacterium frigoris</name>
    <dbReference type="NCBI Taxonomy" id="229204"/>
    <lineage>
        <taxon>Bacteria</taxon>
        <taxon>Pseudomonadati</taxon>
        <taxon>Bacteroidota</taxon>
        <taxon>Flavobacteriia</taxon>
        <taxon>Flavobacteriales</taxon>
        <taxon>Flavobacteriaceae</taxon>
        <taxon>Flavobacterium</taxon>
    </lineage>
</organism>
<dbReference type="RefSeq" id="WP_074724154.1">
    <property type="nucleotide sequence ID" value="NZ_CBCRVS010000013.1"/>
</dbReference>
<gene>
    <name evidence="1" type="ORF">SAMN05444355_112101</name>
</gene>
<proteinExistence type="predicted"/>
<accession>A0A1H9P989</accession>
<dbReference type="OrthoDB" id="99328at237"/>
<sequence length="247" mass="28983">MGNSKIVLFEEDERSLNYKFEKFSDRLRSTEILSLEYDKEEFLNKYEIIGQEPELGSVYYKHPNKPGFYVNSSLDEYYFMEEKIEFYAKVAQLLGATGFEATVVLDSIEEMDFNGNGDFKYKVVEFDSTYRKNETNKISQRLELKRKIEKKTDFDIEKGFIKANDFVKSHNFSADTKLQGLIDSRDPENDSFNKEQTLKTEITSDYNQLLEFSAGLNVMKDVFELNMGFSKKFKSIKKVNLDMVIYF</sequence>
<evidence type="ECO:0000313" key="2">
    <source>
        <dbReference type="Proteomes" id="UP000183658"/>
    </source>
</evidence>
<keyword evidence="2" id="KW-1185">Reference proteome</keyword>
<evidence type="ECO:0000313" key="1">
    <source>
        <dbReference type="EMBL" id="SER44677.1"/>
    </source>
</evidence>
<reference evidence="2" key="1">
    <citation type="submission" date="2016-10" db="EMBL/GenBank/DDBJ databases">
        <authorList>
            <person name="Varghese N."/>
            <person name="Submissions S."/>
        </authorList>
    </citation>
    <scope>NUCLEOTIDE SEQUENCE [LARGE SCALE GENOMIC DNA]</scope>
    <source>
        <strain evidence="2">DSM 15719</strain>
    </source>
</reference>
<dbReference type="AlphaFoldDB" id="A0A1H9P989"/>